<proteinExistence type="predicted"/>
<feature type="compositionally biased region" description="Basic and acidic residues" evidence="1">
    <location>
        <begin position="90"/>
        <end position="100"/>
    </location>
</feature>
<keyword evidence="3" id="KW-1185">Reference proteome</keyword>
<dbReference type="PANTHER" id="PTHR34285">
    <property type="entry name" value="OS08G0510800 PROTEIN"/>
    <property type="match status" value="1"/>
</dbReference>
<dbReference type="EMBL" id="PNBA02000010">
    <property type="protein sequence ID" value="KAG6411013.1"/>
    <property type="molecule type" value="Genomic_DNA"/>
</dbReference>
<evidence type="ECO:0000313" key="2">
    <source>
        <dbReference type="EMBL" id="KAG6411013.1"/>
    </source>
</evidence>
<accession>A0A8X8ZND8</accession>
<organism evidence="2">
    <name type="scientific">Salvia splendens</name>
    <name type="common">Scarlet sage</name>
    <dbReference type="NCBI Taxonomy" id="180675"/>
    <lineage>
        <taxon>Eukaryota</taxon>
        <taxon>Viridiplantae</taxon>
        <taxon>Streptophyta</taxon>
        <taxon>Embryophyta</taxon>
        <taxon>Tracheophyta</taxon>
        <taxon>Spermatophyta</taxon>
        <taxon>Magnoliopsida</taxon>
        <taxon>eudicotyledons</taxon>
        <taxon>Gunneridae</taxon>
        <taxon>Pentapetalae</taxon>
        <taxon>asterids</taxon>
        <taxon>lamiids</taxon>
        <taxon>Lamiales</taxon>
        <taxon>Lamiaceae</taxon>
        <taxon>Nepetoideae</taxon>
        <taxon>Mentheae</taxon>
        <taxon>Salviinae</taxon>
        <taxon>Salvia</taxon>
        <taxon>Salvia subgen. Calosphace</taxon>
        <taxon>core Calosphace</taxon>
    </lineage>
</organism>
<comment type="caution">
    <text evidence="2">The sequence shown here is derived from an EMBL/GenBank/DDBJ whole genome shotgun (WGS) entry which is preliminary data.</text>
</comment>
<dbReference type="PANTHER" id="PTHR34285:SF3">
    <property type="entry name" value="OS08G0510800 PROTEIN"/>
    <property type="match status" value="1"/>
</dbReference>
<dbReference type="AlphaFoldDB" id="A0A8X8ZND8"/>
<sequence length="114" mass="12235">MVNGIVRGTDLTATTALPLRDCALVNFWWGLRFGQLAGACLEVKRQLDVNHAENGSLNKALTDLRSDLAAGKMEIEPESNRSSMISGGGADRRGDKRSPEGKGFGEVYEGLKVA</sequence>
<gene>
    <name evidence="2" type="ORF">SASPL_129087</name>
</gene>
<reference evidence="2" key="1">
    <citation type="submission" date="2018-01" db="EMBL/GenBank/DDBJ databases">
        <authorList>
            <person name="Mao J.F."/>
        </authorList>
    </citation>
    <scope>NUCLEOTIDE SEQUENCE</scope>
    <source>
        <strain evidence="2">Huo1</strain>
        <tissue evidence="2">Leaf</tissue>
    </source>
</reference>
<feature type="region of interest" description="Disordered" evidence="1">
    <location>
        <begin position="72"/>
        <end position="114"/>
    </location>
</feature>
<protein>
    <submittedName>
        <fullName evidence="2">Uncharacterized protein</fullName>
    </submittedName>
</protein>
<evidence type="ECO:0000313" key="3">
    <source>
        <dbReference type="Proteomes" id="UP000298416"/>
    </source>
</evidence>
<dbReference type="Proteomes" id="UP000298416">
    <property type="component" value="Unassembled WGS sequence"/>
</dbReference>
<reference evidence="2" key="2">
    <citation type="submission" date="2020-08" db="EMBL/GenBank/DDBJ databases">
        <title>Plant Genome Project.</title>
        <authorList>
            <person name="Zhang R.-G."/>
        </authorList>
    </citation>
    <scope>NUCLEOTIDE SEQUENCE</scope>
    <source>
        <strain evidence="2">Huo1</strain>
        <tissue evidence="2">Leaf</tissue>
    </source>
</reference>
<evidence type="ECO:0000256" key="1">
    <source>
        <dbReference type="SAM" id="MobiDB-lite"/>
    </source>
</evidence>
<name>A0A8X8ZND8_SALSN</name>